<keyword evidence="2" id="KW-1185">Reference proteome</keyword>
<proteinExistence type="predicted"/>
<gene>
    <name evidence="1" type="ORF">HUE88_09515</name>
</gene>
<sequence length="87" mass="9727">MSGSIMKYLVIVLSHNDIQVLKPVNTLIDAQATAIDLANEFFSNDGVAKFFNGSKIETITHINEYYTSSTYHDFEDSVNVVIEEVPL</sequence>
<organism evidence="1 2">
    <name type="scientific">Candidatus Sulfurimonas baltica</name>
    <dbReference type="NCBI Taxonomy" id="2740404"/>
    <lineage>
        <taxon>Bacteria</taxon>
        <taxon>Pseudomonadati</taxon>
        <taxon>Campylobacterota</taxon>
        <taxon>Epsilonproteobacteria</taxon>
        <taxon>Campylobacterales</taxon>
        <taxon>Sulfurimonadaceae</taxon>
        <taxon>Sulfurimonas</taxon>
    </lineage>
</organism>
<reference evidence="1 2" key="1">
    <citation type="submission" date="2020-05" db="EMBL/GenBank/DDBJ databases">
        <title>Sulfurimonas marisnigri, sp. nov., and Sulfurimonas baltica, sp. nov., manganese oxide reducing chemolithoautotrophs of the class Epsilonproteobacteria isolated from the pelagic redoxclines of the Black and Baltic Seas and emended description of the genus Sulfurimonas.</title>
        <authorList>
            <person name="Henkel J.V."/>
            <person name="Laudan C."/>
            <person name="Werner J."/>
            <person name="Neu T."/>
            <person name="Plewe S."/>
            <person name="Sproer C."/>
            <person name="Bunk B."/>
            <person name="Schulz-Vogt H.N."/>
        </authorList>
    </citation>
    <scope>NUCLEOTIDE SEQUENCE [LARGE SCALE GENOMIC DNA]</scope>
    <source>
        <strain evidence="1 2">GD2</strain>
    </source>
</reference>
<dbReference type="KEGG" id="sbal:HUE88_09515"/>
<dbReference type="AlphaFoldDB" id="A0A7S7RMC8"/>
<dbReference type="RefSeq" id="WP_194368468.1">
    <property type="nucleotide sequence ID" value="NZ_CP054492.1"/>
</dbReference>
<accession>A0A7S7RMC8</accession>
<dbReference type="Proteomes" id="UP000593994">
    <property type="component" value="Chromosome"/>
</dbReference>
<dbReference type="EMBL" id="CP054492">
    <property type="protein sequence ID" value="QOY51356.1"/>
    <property type="molecule type" value="Genomic_DNA"/>
</dbReference>
<evidence type="ECO:0000313" key="2">
    <source>
        <dbReference type="Proteomes" id="UP000593994"/>
    </source>
</evidence>
<name>A0A7S7RMC8_9BACT</name>
<evidence type="ECO:0000313" key="1">
    <source>
        <dbReference type="EMBL" id="QOY51356.1"/>
    </source>
</evidence>
<protein>
    <submittedName>
        <fullName evidence="1">Uncharacterized protein</fullName>
    </submittedName>
</protein>